<protein>
    <submittedName>
        <fullName evidence="1">Uncharacterized protein</fullName>
    </submittedName>
</protein>
<dbReference type="EMBL" id="JAVFWL010000004">
    <property type="protein sequence ID" value="KAK6751314.1"/>
    <property type="molecule type" value="Genomic_DNA"/>
</dbReference>
<proteinExistence type="predicted"/>
<organism evidence="1 2">
    <name type="scientific">Necator americanus</name>
    <name type="common">Human hookworm</name>
    <dbReference type="NCBI Taxonomy" id="51031"/>
    <lineage>
        <taxon>Eukaryota</taxon>
        <taxon>Metazoa</taxon>
        <taxon>Ecdysozoa</taxon>
        <taxon>Nematoda</taxon>
        <taxon>Chromadorea</taxon>
        <taxon>Rhabditida</taxon>
        <taxon>Rhabditina</taxon>
        <taxon>Rhabditomorpha</taxon>
        <taxon>Strongyloidea</taxon>
        <taxon>Ancylostomatidae</taxon>
        <taxon>Bunostominae</taxon>
        <taxon>Necator</taxon>
    </lineage>
</organism>
<evidence type="ECO:0000313" key="2">
    <source>
        <dbReference type="Proteomes" id="UP001303046"/>
    </source>
</evidence>
<dbReference type="Proteomes" id="UP001303046">
    <property type="component" value="Unassembled WGS sequence"/>
</dbReference>
<gene>
    <name evidence="1" type="primary">Necator_chrIV.g16274</name>
    <name evidence="1" type="ORF">RB195_002978</name>
</gene>
<keyword evidence="2" id="KW-1185">Reference proteome</keyword>
<comment type="caution">
    <text evidence="1">The sequence shown here is derived from an EMBL/GenBank/DDBJ whole genome shotgun (WGS) entry which is preliminary data.</text>
</comment>
<name>A0ABR1DLP3_NECAM</name>
<accession>A0ABR1DLP3</accession>
<sequence length="119" mass="13206">MLPEINIEITCSLPSFEFTPASFTQSSVIPSIPYRTPARPLPPLDSGNKLLPDYGGRIVVTTTTSPHRPNYPISMHARKMPRCVASNMHAAHFARLIHVHQRGQAIEAEHSLPHAPHRS</sequence>
<evidence type="ECO:0000313" key="1">
    <source>
        <dbReference type="EMBL" id="KAK6751314.1"/>
    </source>
</evidence>
<reference evidence="1 2" key="1">
    <citation type="submission" date="2023-08" db="EMBL/GenBank/DDBJ databases">
        <title>A Necator americanus chromosomal reference genome.</title>
        <authorList>
            <person name="Ilik V."/>
            <person name="Petrzelkova K.J."/>
            <person name="Pardy F."/>
            <person name="Fuh T."/>
            <person name="Niatou-Singa F.S."/>
            <person name="Gouil Q."/>
            <person name="Baker L."/>
            <person name="Ritchie M.E."/>
            <person name="Jex A.R."/>
            <person name="Gazzola D."/>
            <person name="Li H."/>
            <person name="Toshio Fujiwara R."/>
            <person name="Zhan B."/>
            <person name="Aroian R.V."/>
            <person name="Pafco B."/>
            <person name="Schwarz E.M."/>
        </authorList>
    </citation>
    <scope>NUCLEOTIDE SEQUENCE [LARGE SCALE GENOMIC DNA]</scope>
    <source>
        <strain evidence="1 2">Aroian</strain>
        <tissue evidence="1">Whole animal</tissue>
    </source>
</reference>